<accession>A0A1B9G6H3</accession>
<proteinExistence type="predicted"/>
<name>A0A1B9G6H3_9TREE</name>
<evidence type="ECO:0000256" key="1">
    <source>
        <dbReference type="SAM" id="MobiDB-lite"/>
    </source>
</evidence>
<organism evidence="2">
    <name type="scientific">Kwoniella bestiolae CBS 10118</name>
    <dbReference type="NCBI Taxonomy" id="1296100"/>
    <lineage>
        <taxon>Eukaryota</taxon>
        <taxon>Fungi</taxon>
        <taxon>Dikarya</taxon>
        <taxon>Basidiomycota</taxon>
        <taxon>Agaricomycotina</taxon>
        <taxon>Tremellomycetes</taxon>
        <taxon>Tremellales</taxon>
        <taxon>Cryptococcaceae</taxon>
        <taxon>Kwoniella</taxon>
    </lineage>
</organism>
<evidence type="ECO:0000313" key="2">
    <source>
        <dbReference type="EMBL" id="OCF26610.1"/>
    </source>
</evidence>
<protein>
    <submittedName>
        <fullName evidence="2">Uncharacterized protein</fullName>
    </submittedName>
</protein>
<reference evidence="2" key="1">
    <citation type="submission" date="2013-07" db="EMBL/GenBank/DDBJ databases">
        <title>The Genome Sequence of Cryptococcus bestiolae CBS10118.</title>
        <authorList>
            <consortium name="The Broad Institute Genome Sequencing Platform"/>
            <person name="Cuomo C."/>
            <person name="Litvintseva A."/>
            <person name="Chen Y."/>
            <person name="Heitman J."/>
            <person name="Sun S."/>
            <person name="Springer D."/>
            <person name="Dromer F."/>
            <person name="Young S.K."/>
            <person name="Zeng Q."/>
            <person name="Gargeya S."/>
            <person name="Fitzgerald M."/>
            <person name="Abouelleil A."/>
            <person name="Alvarado L."/>
            <person name="Berlin A.M."/>
            <person name="Chapman S.B."/>
            <person name="Dewar J."/>
            <person name="Goldberg J."/>
            <person name="Griggs A."/>
            <person name="Gujja S."/>
            <person name="Hansen M."/>
            <person name="Howarth C."/>
            <person name="Imamovic A."/>
            <person name="Larimer J."/>
            <person name="McCowan C."/>
            <person name="Murphy C."/>
            <person name="Pearson M."/>
            <person name="Priest M."/>
            <person name="Roberts A."/>
            <person name="Saif S."/>
            <person name="Shea T."/>
            <person name="Sykes S."/>
            <person name="Wortman J."/>
            <person name="Nusbaum C."/>
            <person name="Birren B."/>
        </authorList>
    </citation>
    <scope>NUCLEOTIDE SEQUENCE [LARGE SCALE GENOMIC DNA]</scope>
    <source>
        <strain evidence="2">CBS 10118</strain>
    </source>
</reference>
<dbReference type="VEuPathDB" id="FungiDB:I302_04296"/>
<reference evidence="2" key="2">
    <citation type="submission" date="2014-01" db="EMBL/GenBank/DDBJ databases">
        <title>Evolution of pathogenesis and genome organization in the Tremellales.</title>
        <authorList>
            <person name="Cuomo C."/>
            <person name="Litvintseva A."/>
            <person name="Heitman J."/>
            <person name="Chen Y."/>
            <person name="Sun S."/>
            <person name="Springer D."/>
            <person name="Dromer F."/>
            <person name="Young S."/>
            <person name="Zeng Q."/>
            <person name="Chapman S."/>
            <person name="Gujja S."/>
            <person name="Saif S."/>
            <person name="Birren B."/>
        </authorList>
    </citation>
    <scope>NUCLEOTIDE SEQUENCE</scope>
    <source>
        <strain evidence="2">CBS 10118</strain>
    </source>
</reference>
<dbReference type="EMBL" id="KI894020">
    <property type="protein sequence ID" value="OCF26610.1"/>
    <property type="molecule type" value="Genomic_DNA"/>
</dbReference>
<gene>
    <name evidence="2" type="ORF">I302_04296</name>
</gene>
<feature type="region of interest" description="Disordered" evidence="1">
    <location>
        <begin position="1"/>
        <end position="23"/>
    </location>
</feature>
<dbReference type="AlphaFoldDB" id="A0A1B9G6H3"/>
<sequence length="102" mass="11711">MTVMGGDPTVIPQGQGQGQGETPSYVKDVLPEFTIMQNRANKIAWARWLDEQHSFFNPTEDPEKQEFAIAVADSRDELKDLCSEAELRECLEIWIWILTERN</sequence>